<dbReference type="EMBL" id="MFBT01000005">
    <property type="protein sequence ID" value="OGE00161.1"/>
    <property type="molecule type" value="Genomic_DNA"/>
</dbReference>
<protein>
    <submittedName>
        <fullName evidence="1">Uncharacterized protein</fullName>
    </submittedName>
</protein>
<sequence>MERDDGSDIEVRIGSCDGFAILPSLSVRHGIVFVLGEKCSIRMFNWWRMLPSSLEERNILEIVSSRKLNRKASSAIKLGICELISETSPQTDLDKISLALFDGGFDDPNKFFESRNFCAVKMGIAPFFSPDEIEGAVLRYSKNALSELNRSMIWGESRIFGTIWESKAIRQ</sequence>
<gene>
    <name evidence="1" type="ORF">A3B54_02040</name>
</gene>
<name>A0A1F5H7Q9_9BACT</name>
<comment type="caution">
    <text evidence="1">The sequence shown here is derived from an EMBL/GenBank/DDBJ whole genome shotgun (WGS) entry which is preliminary data.</text>
</comment>
<dbReference type="AlphaFoldDB" id="A0A1F5H7Q9"/>
<organism evidence="1 2">
    <name type="scientific">Candidatus Curtissbacteria bacterium RIFCSPLOWO2_01_FULL_42_50</name>
    <dbReference type="NCBI Taxonomy" id="1797730"/>
    <lineage>
        <taxon>Bacteria</taxon>
        <taxon>Candidatus Curtissiibacteriota</taxon>
    </lineage>
</organism>
<proteinExistence type="predicted"/>
<evidence type="ECO:0000313" key="1">
    <source>
        <dbReference type="EMBL" id="OGE00161.1"/>
    </source>
</evidence>
<dbReference type="Proteomes" id="UP000177039">
    <property type="component" value="Unassembled WGS sequence"/>
</dbReference>
<reference evidence="1 2" key="1">
    <citation type="journal article" date="2016" name="Nat. Commun.">
        <title>Thousands of microbial genomes shed light on interconnected biogeochemical processes in an aquifer system.</title>
        <authorList>
            <person name="Anantharaman K."/>
            <person name="Brown C.T."/>
            <person name="Hug L.A."/>
            <person name="Sharon I."/>
            <person name="Castelle C.J."/>
            <person name="Probst A.J."/>
            <person name="Thomas B.C."/>
            <person name="Singh A."/>
            <person name="Wilkins M.J."/>
            <person name="Karaoz U."/>
            <person name="Brodie E.L."/>
            <person name="Williams K.H."/>
            <person name="Hubbard S.S."/>
            <person name="Banfield J.F."/>
        </authorList>
    </citation>
    <scope>NUCLEOTIDE SEQUENCE [LARGE SCALE GENOMIC DNA]</scope>
</reference>
<evidence type="ECO:0000313" key="2">
    <source>
        <dbReference type="Proteomes" id="UP000177039"/>
    </source>
</evidence>
<accession>A0A1F5H7Q9</accession>